<dbReference type="PANTHER" id="PTHR11070:SF2">
    <property type="entry name" value="ATP-DEPENDENT DNA HELICASE SRS2"/>
    <property type="match status" value="1"/>
</dbReference>
<feature type="binding site" evidence="12">
    <location>
        <begin position="10"/>
        <end position="17"/>
    </location>
    <ligand>
        <name>ATP</name>
        <dbReference type="ChEBI" id="CHEBI:30616"/>
    </ligand>
</feature>
<evidence type="ECO:0000313" key="16">
    <source>
        <dbReference type="Proteomes" id="UP000194012"/>
    </source>
</evidence>
<comment type="catalytic activity">
    <reaction evidence="8">
        <text>Couples ATP hydrolysis with the unwinding of duplex DNA by translocating in the 3'-5' direction.</text>
        <dbReference type="EC" id="5.6.2.4"/>
    </reaction>
</comment>
<dbReference type="Gene3D" id="3.40.50.300">
    <property type="entry name" value="P-loop containing nucleotide triphosphate hydrolases"/>
    <property type="match status" value="4"/>
</dbReference>
<dbReference type="SUPFAM" id="SSF52540">
    <property type="entry name" value="P-loop containing nucleoside triphosphate hydrolases"/>
    <property type="match status" value="1"/>
</dbReference>
<comment type="similarity">
    <text evidence="1">Belongs to the helicase family. UvrD subfamily.</text>
</comment>
<keyword evidence="7" id="KW-0413">Isomerase</keyword>
<evidence type="ECO:0000256" key="11">
    <source>
        <dbReference type="ARBA" id="ARBA00048988"/>
    </source>
</evidence>
<dbReference type="GO" id="GO:0000725">
    <property type="term" value="P:recombinational repair"/>
    <property type="evidence" value="ECO:0007669"/>
    <property type="project" value="TreeGrafter"/>
</dbReference>
<dbReference type="GO" id="GO:0043138">
    <property type="term" value="F:3'-5' DNA helicase activity"/>
    <property type="evidence" value="ECO:0007669"/>
    <property type="project" value="UniProtKB-EC"/>
</dbReference>
<dbReference type="AlphaFoldDB" id="A0A1X6ZR26"/>
<keyword evidence="16" id="KW-1185">Reference proteome</keyword>
<evidence type="ECO:0000256" key="12">
    <source>
        <dbReference type="PROSITE-ProRule" id="PRU00560"/>
    </source>
</evidence>
<evidence type="ECO:0000256" key="10">
    <source>
        <dbReference type="ARBA" id="ARBA00034923"/>
    </source>
</evidence>
<reference evidence="16" key="1">
    <citation type="submission" date="2017-03" db="EMBL/GenBank/DDBJ databases">
        <authorList>
            <person name="Rodrigo-Torres L."/>
            <person name="Arahal R.D."/>
            <person name="Lucena T."/>
        </authorList>
    </citation>
    <scope>NUCLEOTIDE SEQUENCE [LARGE SCALE GENOMIC DNA]</scope>
    <source>
        <strain evidence="16">CECT 8370</strain>
    </source>
</reference>
<evidence type="ECO:0000256" key="6">
    <source>
        <dbReference type="ARBA" id="ARBA00023125"/>
    </source>
</evidence>
<gene>
    <name evidence="15" type="primary">addA_2</name>
    <name evidence="15" type="ORF">ROG8370_02682</name>
</gene>
<keyword evidence="6" id="KW-0238">DNA-binding</keyword>
<keyword evidence="2 12" id="KW-0547">Nucleotide-binding</keyword>
<dbReference type="InterPro" id="IPR013986">
    <property type="entry name" value="DExx_box_DNA_helicase_dom_sf"/>
</dbReference>
<keyword evidence="4 12" id="KW-0347">Helicase</keyword>
<dbReference type="Gene3D" id="1.10.10.160">
    <property type="match status" value="1"/>
</dbReference>
<keyword evidence="3 12" id="KW-0378">Hydrolase</keyword>
<dbReference type="PROSITE" id="PS51217">
    <property type="entry name" value="UVRD_HELICASE_CTER"/>
    <property type="match status" value="1"/>
</dbReference>
<evidence type="ECO:0000256" key="1">
    <source>
        <dbReference type="ARBA" id="ARBA00009922"/>
    </source>
</evidence>
<evidence type="ECO:0000256" key="8">
    <source>
        <dbReference type="ARBA" id="ARBA00034617"/>
    </source>
</evidence>
<protein>
    <recommendedName>
        <fullName evidence="9">DNA 3'-5' helicase</fullName>
        <ecNumber evidence="9">5.6.2.4</ecNumber>
    </recommendedName>
    <alternativeName>
        <fullName evidence="10">DNA 3'-5' helicase II</fullName>
    </alternativeName>
</protein>
<dbReference type="Pfam" id="PF00580">
    <property type="entry name" value="UvrD-helicase"/>
    <property type="match status" value="1"/>
</dbReference>
<feature type="domain" description="UvrD-like helicase C-terminal" evidence="14">
    <location>
        <begin position="418"/>
        <end position="707"/>
    </location>
</feature>
<dbReference type="InterPro" id="IPR000212">
    <property type="entry name" value="DNA_helicase_UvrD/REP"/>
</dbReference>
<dbReference type="PANTHER" id="PTHR11070">
    <property type="entry name" value="UVRD / RECB / PCRA DNA HELICASE FAMILY MEMBER"/>
    <property type="match status" value="1"/>
</dbReference>
<dbReference type="InterPro" id="IPR038726">
    <property type="entry name" value="PDDEXK_AddAB-type"/>
</dbReference>
<dbReference type="InterPro" id="IPR014016">
    <property type="entry name" value="UvrD-like_ATP-bd"/>
</dbReference>
<dbReference type="InterPro" id="IPR027417">
    <property type="entry name" value="P-loop_NTPase"/>
</dbReference>
<comment type="catalytic activity">
    <reaction evidence="11">
        <text>ATP + H2O = ADP + phosphate + H(+)</text>
        <dbReference type="Rhea" id="RHEA:13065"/>
        <dbReference type="ChEBI" id="CHEBI:15377"/>
        <dbReference type="ChEBI" id="CHEBI:15378"/>
        <dbReference type="ChEBI" id="CHEBI:30616"/>
        <dbReference type="ChEBI" id="CHEBI:43474"/>
        <dbReference type="ChEBI" id="CHEBI:456216"/>
        <dbReference type="EC" id="5.6.2.4"/>
    </reaction>
</comment>
<dbReference type="Pfam" id="PF12705">
    <property type="entry name" value="PDDEXK_1"/>
    <property type="match status" value="1"/>
</dbReference>
<evidence type="ECO:0000259" key="13">
    <source>
        <dbReference type="PROSITE" id="PS51198"/>
    </source>
</evidence>
<dbReference type="EC" id="5.6.2.4" evidence="9"/>
<name>A0A1X6ZR26_9RHOB</name>
<evidence type="ECO:0000256" key="4">
    <source>
        <dbReference type="ARBA" id="ARBA00022806"/>
    </source>
</evidence>
<evidence type="ECO:0000259" key="14">
    <source>
        <dbReference type="PROSITE" id="PS51217"/>
    </source>
</evidence>
<sequence>MTEMLTIVPAGAGSGKTFRIKSDLTKWVKDQLVGPERILAVTFTEAAAAELRGRIRASLLAEGMVEAALAVEQAYVSTIHGLGLRILSEHAFAAGASPQPRALAEAERDLLIRQAMAHATSLDAVKADLPRFGYRSSFVSNASLEDSFRGKILSTIDLLRGLGDSGNDPKLAETAVERLRDLYGEVASDPAPLETRLTAAVEALLSAFPNDLTTYATSDAARKAFAKDFKSMKLALRPGELRRDWRLWKTLSELRQTKRGAPTPDGYDDLSGEVIAAASDIVIHPGPLDDACAHLTALVHGAQEVMSKYAEMKREAGVIDYADMICDAERLLRTRPEILEALLSEVDCVIIDEFQDTNPVQFALLWRIAQSAKRVLIVGDTKQSIMGFQGADPRLSEALEHQNPHAASPLTGNWRSEPQLMAMVNAISQGLFGETYVSLAPQRPETGQTFAEVLRITEGRRSKKSRPEDHVAARVADILASNDLVVERESDLKNPVMRPVQPRDIALLCPTHSMAVRYASALKRQGVPVRISGPGWLDSPAVMAARNALGFAVDPSDRHAALALLTLGPPAMPLQQAMTVLADGELETCAELEPLMELVAIAQVMPLETLLPQVLDAANILDWTPTLPDAAQAHADLMRFHAEVAEFVSAHRDFKAAAGFHGASAQVFLGWLEARRAERDFDRHPDPGQSEGQGQGVEIVTWHASKGREWPITAIVGLDAKIGERAGTLSAEFADFSDLGAILEHAKLIWTPDLPINEKKDIFLADRREASEADARRLLYVTLTRARDRLILEWPDFSLKKLGESEGPKNHAEMLVLEAGLEPDAGCLRVGEASFPARTLICSAEPPELPRLAESEDQGRVAFGQQCPMHKTAGTPWRVRPSLIAPDAVREIRTRLVTLDIPAQAITLAGTASERGTALHKALRVLLMRPDLRPRLASATGFDETMLDALQEHAQALRNWLTVEGYTQVDCEVPIQKREPSGAEFNGIIDLLAEGPGKRLVLDHKSGSGSFSDYLAQLEAYRSLLVQHEELAPPDVAVHWIDRAELEILIGD</sequence>
<evidence type="ECO:0000256" key="3">
    <source>
        <dbReference type="ARBA" id="ARBA00022801"/>
    </source>
</evidence>
<dbReference type="RefSeq" id="WP_085827667.1">
    <property type="nucleotide sequence ID" value="NZ_FWFJ01000027.1"/>
</dbReference>
<dbReference type="GO" id="GO:0016887">
    <property type="term" value="F:ATP hydrolysis activity"/>
    <property type="evidence" value="ECO:0007669"/>
    <property type="project" value="RHEA"/>
</dbReference>
<dbReference type="PROSITE" id="PS51198">
    <property type="entry name" value="UVRD_HELICASE_ATP_BIND"/>
    <property type="match status" value="1"/>
</dbReference>
<dbReference type="InterPro" id="IPR014017">
    <property type="entry name" value="DNA_helicase_UvrD-like_C"/>
</dbReference>
<keyword evidence="5 12" id="KW-0067">ATP-binding</keyword>
<evidence type="ECO:0000256" key="9">
    <source>
        <dbReference type="ARBA" id="ARBA00034808"/>
    </source>
</evidence>
<evidence type="ECO:0000256" key="5">
    <source>
        <dbReference type="ARBA" id="ARBA00022840"/>
    </source>
</evidence>
<evidence type="ECO:0000256" key="7">
    <source>
        <dbReference type="ARBA" id="ARBA00023235"/>
    </source>
</evidence>
<organism evidence="15 16">
    <name type="scientific">Roseovarius gaetbuli</name>
    <dbReference type="NCBI Taxonomy" id="1356575"/>
    <lineage>
        <taxon>Bacteria</taxon>
        <taxon>Pseudomonadati</taxon>
        <taxon>Pseudomonadota</taxon>
        <taxon>Alphaproteobacteria</taxon>
        <taxon>Rhodobacterales</taxon>
        <taxon>Roseobacteraceae</taxon>
        <taxon>Roseovarius</taxon>
    </lineage>
</organism>
<dbReference type="GO" id="GO:0005524">
    <property type="term" value="F:ATP binding"/>
    <property type="evidence" value="ECO:0007669"/>
    <property type="project" value="UniProtKB-UniRule"/>
</dbReference>
<evidence type="ECO:0000313" key="15">
    <source>
        <dbReference type="EMBL" id="SLN58762.1"/>
    </source>
</evidence>
<accession>A0A1X6ZR26</accession>
<dbReference type="Proteomes" id="UP000194012">
    <property type="component" value="Unassembled WGS sequence"/>
</dbReference>
<feature type="domain" description="UvrD-like helicase ATP-binding" evidence="13">
    <location>
        <begin position="1"/>
        <end position="417"/>
    </location>
</feature>
<proteinExistence type="inferred from homology"/>
<dbReference type="GO" id="GO:0003677">
    <property type="term" value="F:DNA binding"/>
    <property type="evidence" value="ECO:0007669"/>
    <property type="project" value="UniProtKB-KW"/>
</dbReference>
<dbReference type="EMBL" id="FWFJ01000027">
    <property type="protein sequence ID" value="SLN58762.1"/>
    <property type="molecule type" value="Genomic_DNA"/>
</dbReference>
<evidence type="ECO:0000256" key="2">
    <source>
        <dbReference type="ARBA" id="ARBA00022741"/>
    </source>
</evidence>